<gene>
    <name evidence="1" type="ORF">HAHE_33480</name>
</gene>
<protein>
    <submittedName>
        <fullName evidence="1">Uncharacterized protein</fullName>
    </submittedName>
</protein>
<organism evidence="1 2">
    <name type="scientific">Haloferula helveola</name>
    <dbReference type="NCBI Taxonomy" id="490095"/>
    <lineage>
        <taxon>Bacteria</taxon>
        <taxon>Pseudomonadati</taxon>
        <taxon>Verrucomicrobiota</taxon>
        <taxon>Verrucomicrobiia</taxon>
        <taxon>Verrucomicrobiales</taxon>
        <taxon>Verrucomicrobiaceae</taxon>
        <taxon>Haloferula</taxon>
    </lineage>
</organism>
<dbReference type="Proteomes" id="UP001374893">
    <property type="component" value="Chromosome"/>
</dbReference>
<accession>A0ABN6H709</accession>
<proteinExistence type="predicted"/>
<keyword evidence="2" id="KW-1185">Reference proteome</keyword>
<evidence type="ECO:0000313" key="2">
    <source>
        <dbReference type="Proteomes" id="UP001374893"/>
    </source>
</evidence>
<evidence type="ECO:0000313" key="1">
    <source>
        <dbReference type="EMBL" id="BCX49440.1"/>
    </source>
</evidence>
<sequence length="84" mass="9081">MGLGEEHPGLDGGYRIAIKQQKDLILENRRRHGVDGSHLMGGFRYHAGDGGEAEYPEVLESFEIGLQTCTRRAVGAGDGQGDRA</sequence>
<dbReference type="EMBL" id="AP024702">
    <property type="protein sequence ID" value="BCX49440.1"/>
    <property type="molecule type" value="Genomic_DNA"/>
</dbReference>
<reference evidence="1 2" key="1">
    <citation type="submission" date="2021-06" db="EMBL/GenBank/DDBJ databases">
        <title>Complete genome of Haloferula helveola possessing various polysaccharide degrading enzymes.</title>
        <authorList>
            <person name="Takami H."/>
            <person name="Huang C."/>
            <person name="Hamasaki K."/>
        </authorList>
    </citation>
    <scope>NUCLEOTIDE SEQUENCE [LARGE SCALE GENOMIC DNA]</scope>
    <source>
        <strain evidence="1 2">CN-1</strain>
    </source>
</reference>
<name>A0ABN6H709_9BACT</name>